<protein>
    <recommendedName>
        <fullName evidence="11">G-protein coupled receptors family 1 profile domain-containing protein</fullName>
    </recommendedName>
</protein>
<dbReference type="InterPro" id="IPR000276">
    <property type="entry name" value="GPCR_Rhodpsn"/>
</dbReference>
<dbReference type="PRINTS" id="PR01157">
    <property type="entry name" value="P2YPURNOCPTR"/>
</dbReference>
<dbReference type="InterPro" id="IPR017452">
    <property type="entry name" value="GPCR_Rhodpsn_7TM"/>
</dbReference>
<keyword evidence="2" id="KW-1003">Cell membrane</keyword>
<evidence type="ECO:0000313" key="12">
    <source>
        <dbReference type="EMBL" id="KAL2093872.1"/>
    </source>
</evidence>
<feature type="domain" description="G-protein coupled receptors family 1 profile" evidence="11">
    <location>
        <begin position="198"/>
        <end position="456"/>
    </location>
</feature>
<evidence type="ECO:0000256" key="1">
    <source>
        <dbReference type="ARBA" id="ARBA00004651"/>
    </source>
</evidence>
<feature type="transmembrane region" description="Helical" evidence="10">
    <location>
        <begin position="131"/>
        <end position="152"/>
    </location>
</feature>
<keyword evidence="13" id="KW-1185">Reference proteome</keyword>
<feature type="compositionally biased region" description="Gly residues" evidence="9">
    <location>
        <begin position="480"/>
        <end position="499"/>
    </location>
</feature>
<evidence type="ECO:0000256" key="5">
    <source>
        <dbReference type="ARBA" id="ARBA00023040"/>
    </source>
</evidence>
<accession>A0ABD1K423</accession>
<feature type="transmembrane region" description="Helical" evidence="10">
    <location>
        <begin position="182"/>
        <end position="206"/>
    </location>
</feature>
<keyword evidence="5" id="KW-0297">G-protein coupled receptor</keyword>
<evidence type="ECO:0000256" key="9">
    <source>
        <dbReference type="SAM" id="MobiDB-lite"/>
    </source>
</evidence>
<dbReference type="Pfam" id="PF00001">
    <property type="entry name" value="7tm_1"/>
    <property type="match status" value="1"/>
</dbReference>
<dbReference type="PRINTS" id="PR00237">
    <property type="entry name" value="GPCRRHODOPSN"/>
</dbReference>
<evidence type="ECO:0000256" key="8">
    <source>
        <dbReference type="ARBA" id="ARBA00023224"/>
    </source>
</evidence>
<feature type="transmembrane region" description="Helical" evidence="10">
    <location>
        <begin position="298"/>
        <end position="318"/>
    </location>
</feature>
<feature type="transmembrane region" description="Helical" evidence="10">
    <location>
        <begin position="259"/>
        <end position="277"/>
    </location>
</feature>
<dbReference type="AlphaFoldDB" id="A0ABD1K423"/>
<evidence type="ECO:0000256" key="2">
    <source>
        <dbReference type="ARBA" id="ARBA00022475"/>
    </source>
</evidence>
<name>A0ABD1K423_9TELE</name>
<dbReference type="PROSITE" id="PS50262">
    <property type="entry name" value="G_PROTEIN_RECEP_F1_2"/>
    <property type="match status" value="1"/>
</dbReference>
<organism evidence="12 13">
    <name type="scientific">Coilia grayii</name>
    <name type="common">Gray's grenadier anchovy</name>
    <dbReference type="NCBI Taxonomy" id="363190"/>
    <lineage>
        <taxon>Eukaryota</taxon>
        <taxon>Metazoa</taxon>
        <taxon>Chordata</taxon>
        <taxon>Craniata</taxon>
        <taxon>Vertebrata</taxon>
        <taxon>Euteleostomi</taxon>
        <taxon>Actinopterygii</taxon>
        <taxon>Neopterygii</taxon>
        <taxon>Teleostei</taxon>
        <taxon>Clupei</taxon>
        <taxon>Clupeiformes</taxon>
        <taxon>Clupeoidei</taxon>
        <taxon>Engraulidae</taxon>
        <taxon>Coilinae</taxon>
        <taxon>Coilia</taxon>
    </lineage>
</organism>
<dbReference type="GO" id="GO:0005886">
    <property type="term" value="C:plasma membrane"/>
    <property type="evidence" value="ECO:0007669"/>
    <property type="project" value="UniProtKB-SubCell"/>
</dbReference>
<reference evidence="12 13" key="1">
    <citation type="submission" date="2024-09" db="EMBL/GenBank/DDBJ databases">
        <title>A chromosome-level genome assembly of Gray's grenadier anchovy, Coilia grayii.</title>
        <authorList>
            <person name="Fu Z."/>
        </authorList>
    </citation>
    <scope>NUCLEOTIDE SEQUENCE [LARGE SCALE GENOMIC DNA]</scope>
    <source>
        <strain evidence="12">G4</strain>
        <tissue evidence="12">Muscle</tissue>
    </source>
</reference>
<dbReference type="GO" id="GO:0004930">
    <property type="term" value="F:G protein-coupled receptor activity"/>
    <property type="evidence" value="ECO:0007669"/>
    <property type="project" value="UniProtKB-KW"/>
</dbReference>
<dbReference type="SUPFAM" id="SSF81321">
    <property type="entry name" value="Family A G protein-coupled receptor-like"/>
    <property type="match status" value="1"/>
</dbReference>
<evidence type="ECO:0000313" key="13">
    <source>
        <dbReference type="Proteomes" id="UP001591681"/>
    </source>
</evidence>
<sequence>MQHKSRKWIIPLAHLCIPPHRTSVTPRTAAVQPPVPHLCNPPRRTCASPRTAPVQPPAPHQCNPPVPHRTSATPAPHLCNTPRRTCATPRTAPVHPPVPHQCNPRHRTSATPRTAPVHPGTKQTHLHRRPAVSSALELWVIMLFQLFNATLYKQDHGEAFLEFLNNSTPFCSQFMSGQWYCYFLLVLFSFALPVGIVGNIAALLGFSCFRKSTTTGTVFLLNLALCDLAWLLMLPFTIYFTLQRPYLQGIHTFCQLKKVSFNVSVYGSIFFLTLISFDRYVGTVHPIRSLSWWDVGRARLCSGTAWALLLLGSIPDLFVTFGVQRADNVTVCMDHIQGPFEYVKSISLVRTLVGFVLPFAAMLGFYVGTVRAIRGLSWRRSQKQRRSAKGKPLLLVTAALLVFVVSFVPYHVMIVVLIFLRVHDLVTPTNTGVLYAAYELLESMCSVSSCLDPILYILASERFQRKLQCLRQRRSRRGGGEGGGGGGVGGGGGERGGGPPIRLCNRASRRVGVEG</sequence>
<dbReference type="Gene3D" id="1.20.1070.10">
    <property type="entry name" value="Rhodopsin 7-helix transmembrane proteins"/>
    <property type="match status" value="1"/>
</dbReference>
<feature type="region of interest" description="Disordered" evidence="9">
    <location>
        <begin position="93"/>
        <end position="126"/>
    </location>
</feature>
<gene>
    <name evidence="12" type="ORF">ACEWY4_011184</name>
</gene>
<evidence type="ECO:0000256" key="6">
    <source>
        <dbReference type="ARBA" id="ARBA00023136"/>
    </source>
</evidence>
<keyword evidence="8" id="KW-0807">Transducer</keyword>
<dbReference type="PANTHER" id="PTHR24231:SF38">
    <property type="entry name" value="G-PROTEIN COUPLED RECEPTORS FAMILY 1 PROFILE DOMAIN-CONTAINING PROTEIN"/>
    <property type="match status" value="1"/>
</dbReference>
<dbReference type="CDD" id="cd14982">
    <property type="entry name" value="7tmA_purinoceptor-like"/>
    <property type="match status" value="1"/>
</dbReference>
<evidence type="ECO:0000256" key="4">
    <source>
        <dbReference type="ARBA" id="ARBA00022989"/>
    </source>
</evidence>
<keyword evidence="6 10" id="KW-0472">Membrane</keyword>
<dbReference type="EMBL" id="JBHFQA010000009">
    <property type="protein sequence ID" value="KAL2093872.1"/>
    <property type="molecule type" value="Genomic_DNA"/>
</dbReference>
<evidence type="ECO:0000256" key="7">
    <source>
        <dbReference type="ARBA" id="ARBA00023170"/>
    </source>
</evidence>
<keyword evidence="3 10" id="KW-0812">Transmembrane</keyword>
<evidence type="ECO:0000259" key="11">
    <source>
        <dbReference type="PROSITE" id="PS50262"/>
    </source>
</evidence>
<evidence type="ECO:0000256" key="3">
    <source>
        <dbReference type="ARBA" id="ARBA00022692"/>
    </source>
</evidence>
<feature type="region of interest" description="Disordered" evidence="9">
    <location>
        <begin position="474"/>
        <end position="515"/>
    </location>
</feature>
<feature type="transmembrane region" description="Helical" evidence="10">
    <location>
        <begin position="218"/>
        <end position="239"/>
    </location>
</feature>
<dbReference type="PANTHER" id="PTHR24231">
    <property type="entry name" value="PURINOCEPTOR-RELATED G-PROTEIN COUPLED RECEPTOR"/>
    <property type="match status" value="1"/>
</dbReference>
<comment type="caution">
    <text evidence="12">The sequence shown here is derived from an EMBL/GenBank/DDBJ whole genome shotgun (WGS) entry which is preliminary data.</text>
</comment>
<feature type="transmembrane region" description="Helical" evidence="10">
    <location>
        <begin position="352"/>
        <end position="373"/>
    </location>
</feature>
<evidence type="ECO:0000256" key="10">
    <source>
        <dbReference type="SAM" id="Phobius"/>
    </source>
</evidence>
<keyword evidence="7" id="KW-0675">Receptor</keyword>
<comment type="subcellular location">
    <subcellularLocation>
        <location evidence="1">Cell membrane</location>
        <topology evidence="1">Multi-pass membrane protein</topology>
    </subcellularLocation>
</comment>
<feature type="transmembrane region" description="Helical" evidence="10">
    <location>
        <begin position="393"/>
        <end position="420"/>
    </location>
</feature>
<keyword evidence="4 10" id="KW-1133">Transmembrane helix</keyword>
<proteinExistence type="predicted"/>
<dbReference type="Proteomes" id="UP001591681">
    <property type="component" value="Unassembled WGS sequence"/>
</dbReference>